<dbReference type="STRING" id="5098.A0A507QXL2"/>
<dbReference type="GO" id="GO:0043409">
    <property type="term" value="P:negative regulation of MAPK cascade"/>
    <property type="evidence" value="ECO:0007669"/>
    <property type="project" value="TreeGrafter"/>
</dbReference>
<feature type="domain" description="Tyrosine-protein phosphatase" evidence="6">
    <location>
        <begin position="313"/>
        <end position="506"/>
    </location>
</feature>
<dbReference type="InterPro" id="IPR020422">
    <property type="entry name" value="TYR_PHOSPHATASE_DUAL_dom"/>
</dbReference>
<dbReference type="CDD" id="cd14521">
    <property type="entry name" value="DSP_fungal_SDP1-like"/>
    <property type="match status" value="1"/>
</dbReference>
<feature type="region of interest" description="Disordered" evidence="5">
    <location>
        <begin position="60"/>
        <end position="152"/>
    </location>
</feature>
<dbReference type="GO" id="GO:0005829">
    <property type="term" value="C:cytosol"/>
    <property type="evidence" value="ECO:0007669"/>
    <property type="project" value="TreeGrafter"/>
</dbReference>
<accession>A0A507QXL2</accession>
<sequence length="685" mass="75294">MPVQTSPPPVADSFPSFMSVFGARPDFMDKKDHHPKPVKPLDAALHLSVNPSKRLLPSCHRASVSSTASGSTDSSPTTTLSIFDGSSVTDTSGSSSPDSPLPMSFPYAKFKSPSRPVEGQLAQTAQNNIPGLPSDLPGPLRSESPGRRARNLKNLSLTVPAPSRARPSITTSSILETSSQHHLSAPPSPINPPVKTARRRPANLTIRTPGPDMSFGNGIRELVPPTPSGDLVLRHAESSPSLTSVFSPTFGPKAGMQLPRPITHHGVRRLSADHYSSQNAMADRVLHELDEEDDDLLDSRESARKDERGYPDGPIRIYDSGVFLYLEPTAQEASKFDVVVNVAKEIPNPFTQTRPGSGTPVDTWRDAVDSKRMSFAEPQTALSEASFRSAVEYQPEVSSTPTPTQEEERMPEYFHVGWDHNSEILDDLQSLCELIDSRVAQGKKVLVHCQLGVSRSASLVIAYGLYKNRHLDFNSMYSIVKERSRWVGPNMSLIYQLTEFRSRLQREQLDNSTPKDYWFMTGPRRSSEPQPSPSSENQRPGALGHQGVLPDRPCSPSRKEPSFRSPFSPGSLGFQMASAKRTLAPRPLPLRDSFQSFEPPFRLSSQRPGNEHRQVTVRDPPPVPAAIFSPRTTEFLTMPLSRTIGGDLAGTVDPKSLEFGQQPLDPRSPPQGSGRLIMRNIDEFL</sequence>
<protein>
    <recommendedName>
        <fullName evidence="2">protein-tyrosine-phosphatase</fullName>
        <ecNumber evidence="2">3.1.3.48</ecNumber>
    </recommendedName>
</protein>
<dbReference type="GO" id="GO:0008330">
    <property type="term" value="F:protein tyrosine/threonine phosphatase activity"/>
    <property type="evidence" value="ECO:0007669"/>
    <property type="project" value="TreeGrafter"/>
</dbReference>
<keyword evidence="4" id="KW-0904">Protein phosphatase</keyword>
<organism evidence="8 9">
    <name type="scientific">Monascus purpureus</name>
    <name type="common">Red mold</name>
    <name type="synonym">Monascus anka</name>
    <dbReference type="NCBI Taxonomy" id="5098"/>
    <lineage>
        <taxon>Eukaryota</taxon>
        <taxon>Fungi</taxon>
        <taxon>Dikarya</taxon>
        <taxon>Ascomycota</taxon>
        <taxon>Pezizomycotina</taxon>
        <taxon>Eurotiomycetes</taxon>
        <taxon>Eurotiomycetidae</taxon>
        <taxon>Eurotiales</taxon>
        <taxon>Aspergillaceae</taxon>
        <taxon>Monascus</taxon>
    </lineage>
</organism>
<dbReference type="PANTHER" id="PTHR10159:SF519">
    <property type="entry name" value="DUAL SPECIFICITY PROTEIN PHOSPHATASE MPK3"/>
    <property type="match status" value="1"/>
</dbReference>
<feature type="region of interest" description="Disordered" evidence="5">
    <location>
        <begin position="177"/>
        <end position="198"/>
    </location>
</feature>
<keyword evidence="3" id="KW-0378">Hydrolase</keyword>
<dbReference type="PANTHER" id="PTHR10159">
    <property type="entry name" value="DUAL SPECIFICITY PROTEIN PHOSPHATASE"/>
    <property type="match status" value="1"/>
</dbReference>
<dbReference type="InterPro" id="IPR029021">
    <property type="entry name" value="Prot-tyrosine_phosphatase-like"/>
</dbReference>
<dbReference type="EC" id="3.1.3.48" evidence="2"/>
<feature type="region of interest" description="Disordered" evidence="5">
    <location>
        <begin position="597"/>
        <end position="624"/>
    </location>
</feature>
<evidence type="ECO:0000256" key="1">
    <source>
        <dbReference type="ARBA" id="ARBA00008601"/>
    </source>
</evidence>
<dbReference type="Pfam" id="PF00782">
    <property type="entry name" value="DSPc"/>
    <property type="match status" value="1"/>
</dbReference>
<feature type="region of interest" description="Disordered" evidence="5">
    <location>
        <begin position="512"/>
        <end position="572"/>
    </location>
</feature>
<dbReference type="Proteomes" id="UP000319663">
    <property type="component" value="Unassembled WGS sequence"/>
</dbReference>
<dbReference type="GO" id="GO:0017017">
    <property type="term" value="F:MAP kinase tyrosine/serine/threonine phosphatase activity"/>
    <property type="evidence" value="ECO:0007669"/>
    <property type="project" value="TreeGrafter"/>
</dbReference>
<name>A0A507QXL2_MONPU</name>
<keyword evidence="9" id="KW-1185">Reference proteome</keyword>
<evidence type="ECO:0000313" key="8">
    <source>
        <dbReference type="EMBL" id="TQB72441.1"/>
    </source>
</evidence>
<feature type="domain" description="Tyrosine specific protein phosphatases" evidence="7">
    <location>
        <begin position="422"/>
        <end position="483"/>
    </location>
</feature>
<evidence type="ECO:0000256" key="3">
    <source>
        <dbReference type="ARBA" id="ARBA00022801"/>
    </source>
</evidence>
<dbReference type="GO" id="GO:0033550">
    <property type="term" value="F:MAP kinase tyrosine phosphatase activity"/>
    <property type="evidence" value="ECO:0007669"/>
    <property type="project" value="TreeGrafter"/>
</dbReference>
<evidence type="ECO:0000259" key="7">
    <source>
        <dbReference type="PROSITE" id="PS50056"/>
    </source>
</evidence>
<feature type="compositionally biased region" description="Basic and acidic residues" evidence="5">
    <location>
        <begin position="297"/>
        <end position="310"/>
    </location>
</feature>
<dbReference type="InterPro" id="IPR000340">
    <property type="entry name" value="Dual-sp_phosphatase_cat-dom"/>
</dbReference>
<dbReference type="InterPro" id="IPR000387">
    <property type="entry name" value="Tyr_Pase_dom"/>
</dbReference>
<dbReference type="PROSITE" id="PS50054">
    <property type="entry name" value="TYR_PHOSPHATASE_DUAL"/>
    <property type="match status" value="1"/>
</dbReference>
<evidence type="ECO:0000256" key="2">
    <source>
        <dbReference type="ARBA" id="ARBA00013064"/>
    </source>
</evidence>
<dbReference type="PROSITE" id="PS50056">
    <property type="entry name" value="TYR_PHOSPHATASE_2"/>
    <property type="match status" value="1"/>
</dbReference>
<evidence type="ECO:0000259" key="6">
    <source>
        <dbReference type="PROSITE" id="PS50054"/>
    </source>
</evidence>
<feature type="region of interest" description="Disordered" evidence="5">
    <location>
        <begin position="290"/>
        <end position="312"/>
    </location>
</feature>
<evidence type="ECO:0000256" key="4">
    <source>
        <dbReference type="ARBA" id="ARBA00022912"/>
    </source>
</evidence>
<comment type="caution">
    <text evidence="8">The sequence shown here is derived from an EMBL/GenBank/DDBJ whole genome shotgun (WGS) entry which is preliminary data.</text>
</comment>
<proteinExistence type="inferred from homology"/>
<dbReference type="EMBL" id="VIFY01000064">
    <property type="protein sequence ID" value="TQB72441.1"/>
    <property type="molecule type" value="Genomic_DNA"/>
</dbReference>
<dbReference type="InterPro" id="IPR016130">
    <property type="entry name" value="Tyr_Pase_AS"/>
</dbReference>
<reference evidence="8 9" key="1">
    <citation type="submission" date="2019-06" db="EMBL/GenBank/DDBJ databases">
        <title>Wine fermentation using esterase from Monascus purpureus.</title>
        <authorList>
            <person name="Geng C."/>
            <person name="Zhang Y."/>
        </authorList>
    </citation>
    <scope>NUCLEOTIDE SEQUENCE [LARGE SCALE GENOMIC DNA]</scope>
    <source>
        <strain evidence="8">HQ1</strain>
    </source>
</reference>
<dbReference type="Gene3D" id="3.90.190.10">
    <property type="entry name" value="Protein tyrosine phosphatase superfamily"/>
    <property type="match status" value="1"/>
</dbReference>
<dbReference type="AlphaFoldDB" id="A0A507QXL2"/>
<evidence type="ECO:0000313" key="9">
    <source>
        <dbReference type="Proteomes" id="UP000319663"/>
    </source>
</evidence>
<dbReference type="PROSITE" id="PS00383">
    <property type="entry name" value="TYR_PHOSPHATASE_1"/>
    <property type="match status" value="1"/>
</dbReference>
<evidence type="ECO:0000256" key="5">
    <source>
        <dbReference type="SAM" id="MobiDB-lite"/>
    </source>
</evidence>
<gene>
    <name evidence="8" type="ORF">MPDQ_006843</name>
</gene>
<feature type="region of interest" description="Disordered" evidence="5">
    <location>
        <begin position="646"/>
        <end position="675"/>
    </location>
</feature>
<comment type="similarity">
    <text evidence="1">Belongs to the protein-tyrosine phosphatase family. Non-receptor class dual specificity subfamily.</text>
</comment>
<feature type="compositionally biased region" description="Low complexity" evidence="5">
    <location>
        <begin position="63"/>
        <end position="98"/>
    </location>
</feature>
<dbReference type="SUPFAM" id="SSF52799">
    <property type="entry name" value="(Phosphotyrosine protein) phosphatases II"/>
    <property type="match status" value="1"/>
</dbReference>
<dbReference type="GO" id="GO:0005634">
    <property type="term" value="C:nucleus"/>
    <property type="evidence" value="ECO:0007669"/>
    <property type="project" value="TreeGrafter"/>
</dbReference>
<dbReference type="SMART" id="SM00195">
    <property type="entry name" value="DSPc"/>
    <property type="match status" value="1"/>
</dbReference>